<dbReference type="NCBIfam" id="NF002820">
    <property type="entry name" value="PRK02975.1"/>
    <property type="match status" value="1"/>
</dbReference>
<keyword evidence="4 6" id="KW-1133">Transmembrane helix</keyword>
<evidence type="ECO:0000256" key="2">
    <source>
        <dbReference type="ARBA" id="ARBA00022519"/>
    </source>
</evidence>
<feature type="transmembrane region" description="Helical" evidence="6">
    <location>
        <begin position="115"/>
        <end position="137"/>
    </location>
</feature>
<comment type="function">
    <text evidence="6">Probably involved in the polymerization of enterobacterial common antigen (ECA) trisaccharide repeat units.</text>
</comment>
<name>A0ABV0HPZ4_9ENTR</name>
<dbReference type="Pfam" id="PF06899">
    <property type="entry name" value="WzyE"/>
    <property type="match status" value="1"/>
</dbReference>
<evidence type="ECO:0000313" key="7">
    <source>
        <dbReference type="EMBL" id="MEO3992373.1"/>
    </source>
</evidence>
<feature type="transmembrane region" description="Helical" evidence="6">
    <location>
        <begin position="410"/>
        <end position="430"/>
    </location>
</feature>
<accession>A0ABV0HPZ4</accession>
<feature type="transmembrane region" description="Helical" evidence="6">
    <location>
        <begin position="227"/>
        <end position="245"/>
    </location>
</feature>
<sequence>MTEMQFSGLFVVWLLSSLFIGTLTWFEFRRVRFNFNVFFSLLFLLTFFFGFPLTCTLVFRFDVGVAPPDVLLQTLLASVCFYAVYYVSYKTRLRPASATTPRRPLFTMNRVETHLAWMLLMGLALLTVGIFFMHNGFLLFKLHSYSQIFSSEVSGVALKRFFYFFIPAMLVVYFLRPGWKAWIFFLLSTVAFGLLTYAIVGGTRANIIIAFAIFLFIGIIRGWISLWMLVAAGVMGIVGMFWLALKRYGMSVSGDEAFYTFLYLTRDTFSPWENLALLLQNYDKIDFQGLAPIARDFYVFIPTWLWPDRPGIVLNTANYFTWEVLNNHSGLAISPTLIGSLVVMGGVWFIPLGAVVVGLIIKWFDWLYMLGNEETNRYKAAILHSFCFGAIFNMIVLAREGLDSFVSRVVFFLVVFGLCLLVAKLLYWLFESAGLIHQRFKQLKHV</sequence>
<evidence type="ECO:0000256" key="4">
    <source>
        <dbReference type="ARBA" id="ARBA00022989"/>
    </source>
</evidence>
<feature type="transmembrane region" description="Helical" evidence="6">
    <location>
        <begin position="205"/>
        <end position="220"/>
    </location>
</feature>
<feature type="transmembrane region" description="Helical" evidence="6">
    <location>
        <begin position="337"/>
        <end position="361"/>
    </location>
</feature>
<comment type="subunit">
    <text evidence="6">Probably part of a complex composed of WzxE, WzyE and WzzE.</text>
</comment>
<feature type="transmembrane region" description="Helical" evidence="6">
    <location>
        <begin position="182"/>
        <end position="199"/>
    </location>
</feature>
<protein>
    <recommendedName>
        <fullName evidence="6">Probable ECA polymerase</fullName>
    </recommendedName>
</protein>
<feature type="transmembrane region" description="Helical" evidence="6">
    <location>
        <begin position="71"/>
        <end position="89"/>
    </location>
</feature>
<gene>
    <name evidence="6 7" type="primary">wzyE</name>
    <name evidence="7" type="ORF">VSR74_21510</name>
</gene>
<reference evidence="7 8" key="1">
    <citation type="submission" date="2024-01" db="EMBL/GenBank/DDBJ databases">
        <title>Pseudocitrobacter sp. Endophytic strain Cyp-38L.</title>
        <authorList>
            <person name="Amer M.A."/>
            <person name="Hamed S.M."/>
        </authorList>
    </citation>
    <scope>NUCLEOTIDE SEQUENCE [LARGE SCALE GENOMIC DNA]</scope>
    <source>
        <strain evidence="7 8">Cyp38S</strain>
    </source>
</reference>
<feature type="transmembrane region" description="Helical" evidence="6">
    <location>
        <begin position="6"/>
        <end position="26"/>
    </location>
</feature>
<organism evidence="7 8">
    <name type="scientific">Pseudocitrobacter cyperus</name>
    <dbReference type="NCBI Taxonomy" id="3112843"/>
    <lineage>
        <taxon>Bacteria</taxon>
        <taxon>Pseudomonadati</taxon>
        <taxon>Pseudomonadota</taxon>
        <taxon>Gammaproteobacteria</taxon>
        <taxon>Enterobacterales</taxon>
        <taxon>Enterobacteriaceae</taxon>
        <taxon>Pseudocitrobacter</taxon>
    </lineage>
</organism>
<feature type="transmembrane region" description="Helical" evidence="6">
    <location>
        <begin position="38"/>
        <end position="59"/>
    </location>
</feature>
<evidence type="ECO:0000313" key="8">
    <source>
        <dbReference type="Proteomes" id="UP001444146"/>
    </source>
</evidence>
<comment type="pathway">
    <text evidence="6">Bacterial outer membrane biogenesis; enterobacterial common antigen biosynthesis.</text>
</comment>
<keyword evidence="8" id="KW-1185">Reference proteome</keyword>
<comment type="subcellular location">
    <subcellularLocation>
        <location evidence="6">Cell inner membrane</location>
        <topology evidence="6">Multi-pass membrane protein</topology>
    </subcellularLocation>
</comment>
<evidence type="ECO:0000256" key="5">
    <source>
        <dbReference type="ARBA" id="ARBA00023136"/>
    </source>
</evidence>
<dbReference type="RefSeq" id="WP_347796591.1">
    <property type="nucleotide sequence ID" value="NZ_JAYMYY010000010.1"/>
</dbReference>
<keyword evidence="5 6" id="KW-0472">Membrane</keyword>
<comment type="similarity">
    <text evidence="6">Belongs to the WzyE family.</text>
</comment>
<keyword evidence="1 6" id="KW-1003">Cell membrane</keyword>
<keyword evidence="3 6" id="KW-0812">Transmembrane</keyword>
<evidence type="ECO:0000256" key="6">
    <source>
        <dbReference type="HAMAP-Rule" id="MF_01003"/>
    </source>
</evidence>
<feature type="transmembrane region" description="Helical" evidence="6">
    <location>
        <begin position="157"/>
        <end position="175"/>
    </location>
</feature>
<dbReference type="HAMAP" id="MF_01003">
    <property type="entry name" value="WzyE"/>
    <property type="match status" value="1"/>
</dbReference>
<dbReference type="EMBL" id="JAYMYY010000010">
    <property type="protein sequence ID" value="MEO3992373.1"/>
    <property type="molecule type" value="Genomic_DNA"/>
</dbReference>
<comment type="caution">
    <text evidence="7">The sequence shown here is derived from an EMBL/GenBank/DDBJ whole genome shotgun (WGS) entry which is preliminary data.</text>
</comment>
<proteinExistence type="inferred from homology"/>
<feature type="transmembrane region" description="Helical" evidence="6">
    <location>
        <begin position="381"/>
        <end position="398"/>
    </location>
</feature>
<evidence type="ECO:0000256" key="1">
    <source>
        <dbReference type="ARBA" id="ARBA00022475"/>
    </source>
</evidence>
<evidence type="ECO:0000256" key="3">
    <source>
        <dbReference type="ARBA" id="ARBA00022692"/>
    </source>
</evidence>
<dbReference type="Proteomes" id="UP001444146">
    <property type="component" value="Unassembled WGS sequence"/>
</dbReference>
<dbReference type="InterPro" id="IPR010691">
    <property type="entry name" value="WzyE"/>
</dbReference>
<keyword evidence="2 6" id="KW-0997">Cell inner membrane</keyword>